<dbReference type="InterPro" id="IPR036420">
    <property type="entry name" value="BRCT_dom_sf"/>
</dbReference>
<accession>A0A8B7XKP0</accession>
<dbReference type="SUPFAM" id="SSF81301">
    <property type="entry name" value="Nucleotidyltransferase"/>
    <property type="match status" value="1"/>
</dbReference>
<keyword evidence="28" id="KW-1185">Reference proteome</keyword>
<dbReference type="InterPro" id="IPR037160">
    <property type="entry name" value="DNA_Pol_thumb_sf"/>
</dbReference>
<dbReference type="PRINTS" id="PR00869">
    <property type="entry name" value="DNAPOLX"/>
</dbReference>
<evidence type="ECO:0000256" key="24">
    <source>
        <dbReference type="PIRSR" id="PIRSR000817-1"/>
    </source>
</evidence>
<dbReference type="FunFam" id="3.40.50.10190:FF:000031">
    <property type="entry name" value="DNA polymerase"/>
    <property type="match status" value="1"/>
</dbReference>
<dbReference type="OMA" id="KWHGASA"/>
<feature type="compositionally biased region" description="Polar residues" evidence="26">
    <location>
        <begin position="181"/>
        <end position="190"/>
    </location>
</feature>
<dbReference type="Pfam" id="PF14716">
    <property type="entry name" value="HHH_8"/>
    <property type="match status" value="1"/>
</dbReference>
<evidence type="ECO:0000256" key="13">
    <source>
        <dbReference type="ARBA" id="ARBA00022842"/>
    </source>
</evidence>
<comment type="function">
    <text evidence="21">DNA polymerase that functions in several pathways of DNA repair. Involved in base excision repair (BER) responsible for repair of lesions that give rise to abasic (AP) sites in DNA. Also contributes to DNA double-strand break repair by non-homologous end joining and homologous recombination. Has both template-dependent and template-independent (terminal transferase) DNA polymerase activities. Also has a 5'-deoxyribose-5-phosphate lyase (dRP lyase) activity.</text>
</comment>
<dbReference type="Pfam" id="PF14791">
    <property type="entry name" value="DNA_pol_B_thumb"/>
    <property type="match status" value="1"/>
</dbReference>
<evidence type="ECO:0000256" key="2">
    <source>
        <dbReference type="ARBA" id="ARBA00001946"/>
    </source>
</evidence>
<dbReference type="OrthoDB" id="205514at2759"/>
<feature type="compositionally biased region" description="Polar residues" evidence="26">
    <location>
        <begin position="41"/>
        <end position="63"/>
    </location>
</feature>
<keyword evidence="16" id="KW-0234">DNA repair</keyword>
<feature type="compositionally biased region" description="Polar residues" evidence="26">
    <location>
        <begin position="263"/>
        <end position="286"/>
    </location>
</feature>
<keyword evidence="13 23" id="KW-0460">Magnesium</keyword>
<dbReference type="KEGG" id="aplc:110973858"/>
<dbReference type="SUPFAM" id="SSF47802">
    <property type="entry name" value="DNA polymerase beta, N-terminal domain-like"/>
    <property type="match status" value="1"/>
</dbReference>
<evidence type="ECO:0000256" key="7">
    <source>
        <dbReference type="ARBA" id="ARBA00022634"/>
    </source>
</evidence>
<dbReference type="InterPro" id="IPR022312">
    <property type="entry name" value="DNA_pol_X"/>
</dbReference>
<keyword evidence="10" id="KW-0235">DNA replication</keyword>
<keyword evidence="12" id="KW-0227">DNA damage</keyword>
<evidence type="ECO:0000256" key="4">
    <source>
        <dbReference type="ARBA" id="ARBA00008323"/>
    </source>
</evidence>
<evidence type="ECO:0000256" key="5">
    <source>
        <dbReference type="ARBA" id="ARBA00012417"/>
    </source>
</evidence>
<evidence type="ECO:0000256" key="6">
    <source>
        <dbReference type="ARBA" id="ARBA00016513"/>
    </source>
</evidence>
<dbReference type="Gene3D" id="3.40.50.10190">
    <property type="entry name" value="BRCT domain"/>
    <property type="match status" value="1"/>
</dbReference>
<sequence>MASPSKVKGSKSSNLKRKQPTINPFLPNEESGGGTAKKFKTSTVIDPSGSSSVKLKPESSNDADNGQQFFSSVVAYILPAGIGKARTDIFKKQMSKFGAEVLNVWDEAICTHLIVDEGMDVERLKRIMKIEKAPSNSLVLRASWLSFCLTEKQLLPTDNHKLRFPMIQKEDMSRKPDASSKPVSNTSQKSETAESCDIKNKTLEKKTDGPKASDVPSTSNAPMSNVQGTKWTSPVKAAGSDRGYDSDDSNYVPSDDDDGQESLMITTVSDATGPSSNVSTPASSPQKLPKGNWVCSKPSTSQQKNLNDHITEKLEVLMKTYANTKDHWRAMGYRKAITALKQYPKEVTSWEEANKIPGIGTRLADKISEILESGHLRKIDHVCGGEDMKALDIFNQIWGVGPTVAQEWVQLGFRTLDDVREKAKLTRQQKIGLKHYEDFLERMPRQEAGEIERTVREMAESATPGMLAVVCGSYRRGKATCGDVDVLITHPDGKSHRGALGKILDGLRAKGFITDDLVRQGEEDDEQKKYMGVCKLPGDNKKQFGEDFPCFIVQYRRLDIIVAPYSQYYCALMHFTGSGHFNRSIRLLAKKKGMSLSEHALRTGVIRHGQVKVHDGTPLPVTCEEDIFRHLGLEYREPEERDY</sequence>
<feature type="binding site" evidence="24">
    <location>
        <position position="485"/>
    </location>
    <ligand>
        <name>Mg(2+)</name>
        <dbReference type="ChEBI" id="CHEBI:18420"/>
    </ligand>
</feature>
<feature type="region of interest" description="Disordered" evidence="26">
    <location>
        <begin position="170"/>
        <end position="290"/>
    </location>
</feature>
<comment type="subunit">
    <text evidence="22">Interacts with PCNA. Interacts with PAXX; promoting POLL recruitment to double-strand breaks (DSBs) and stimulation of the end-filling activity of POLL. Interacts with XRCC4; promoting POLL recruitment to double-strand breaks (DSBs) and stimulation of the end-filling activity of POLL. Interacts with NHEJ1/XLF; promoting POLL recruitment to double-strand breaks (DSBs) and stimulation of the end-filling activity of POLL.</text>
</comment>
<evidence type="ECO:0000256" key="19">
    <source>
        <dbReference type="ARBA" id="ARBA00023242"/>
    </source>
</evidence>
<dbReference type="InterPro" id="IPR027421">
    <property type="entry name" value="DNA_pol_lamdba_lyase_dom_sf"/>
</dbReference>
<dbReference type="FunFam" id="1.10.150.20:FF:000010">
    <property type="entry name" value="DNA polymerase lambda"/>
    <property type="match status" value="1"/>
</dbReference>
<evidence type="ECO:0000256" key="14">
    <source>
        <dbReference type="ARBA" id="ARBA00022932"/>
    </source>
</evidence>
<proteinExistence type="inferred from homology"/>
<dbReference type="InterPro" id="IPR010996">
    <property type="entry name" value="HHH_MUS81"/>
</dbReference>
<feature type="active site" description="Nucleophile; Schiff-base intermediate with DNA; for 5'-dRP lyase activity" evidence="25">
    <location>
        <position position="366"/>
    </location>
</feature>
<keyword evidence="18" id="KW-0456">Lyase</keyword>
<dbReference type="SUPFAM" id="SSF81585">
    <property type="entry name" value="PsbU/PolX domain-like"/>
    <property type="match status" value="1"/>
</dbReference>
<dbReference type="PIRSF" id="PIRSF000817">
    <property type="entry name" value="DNA_NT"/>
    <property type="match status" value="1"/>
</dbReference>
<evidence type="ECO:0000256" key="8">
    <source>
        <dbReference type="ARBA" id="ARBA00022679"/>
    </source>
</evidence>
<dbReference type="GO" id="GO:0046872">
    <property type="term" value="F:metal ion binding"/>
    <property type="evidence" value="ECO:0007669"/>
    <property type="project" value="UniProtKB-UniRule"/>
</dbReference>
<evidence type="ECO:0000256" key="9">
    <source>
        <dbReference type="ARBA" id="ARBA00022695"/>
    </source>
</evidence>
<dbReference type="FunFam" id="1.10.150.110:FF:000004">
    <property type="entry name" value="DNA polymerase lambda"/>
    <property type="match status" value="1"/>
</dbReference>
<feature type="compositionally biased region" description="Basic and acidic residues" evidence="26">
    <location>
        <begin position="196"/>
        <end position="211"/>
    </location>
</feature>
<dbReference type="GeneID" id="110973858"/>
<dbReference type="Gene3D" id="3.30.210.10">
    <property type="entry name" value="DNA polymerase, thumb domain"/>
    <property type="match status" value="1"/>
</dbReference>
<evidence type="ECO:0000256" key="26">
    <source>
        <dbReference type="SAM" id="MobiDB-lite"/>
    </source>
</evidence>
<comment type="cofactor">
    <cofactor evidence="1">
        <name>Mn(2+)</name>
        <dbReference type="ChEBI" id="CHEBI:29035"/>
    </cofactor>
</comment>
<dbReference type="SMART" id="SM00483">
    <property type="entry name" value="POLXc"/>
    <property type="match status" value="1"/>
</dbReference>
<evidence type="ECO:0000256" key="20">
    <source>
        <dbReference type="ARBA" id="ARBA00049244"/>
    </source>
</evidence>
<keyword evidence="11 23" id="KW-0479">Metal-binding</keyword>
<dbReference type="FunFam" id="3.30.210.10:FF:000001">
    <property type="entry name" value="DNA polymerase lambda"/>
    <property type="match status" value="1"/>
</dbReference>
<dbReference type="InterPro" id="IPR002054">
    <property type="entry name" value="DNA-dir_DNA_pol_X"/>
</dbReference>
<dbReference type="Gene3D" id="1.10.150.110">
    <property type="entry name" value="DNA polymerase beta, N-terminal domain-like"/>
    <property type="match status" value="1"/>
</dbReference>
<evidence type="ECO:0000256" key="16">
    <source>
        <dbReference type="ARBA" id="ARBA00023204"/>
    </source>
</evidence>
<dbReference type="RefSeq" id="XP_022080717.1">
    <property type="nucleotide sequence ID" value="XM_022225025.1"/>
</dbReference>
<feature type="binding site" evidence="24">
    <location>
        <position position="483"/>
    </location>
    <ligand>
        <name>Mg(2+)</name>
        <dbReference type="ChEBI" id="CHEBI:18420"/>
    </ligand>
</feature>
<dbReference type="InterPro" id="IPR018944">
    <property type="entry name" value="DNA_pol_lambd_fingers_domain"/>
</dbReference>
<evidence type="ECO:0000256" key="11">
    <source>
        <dbReference type="ARBA" id="ARBA00022723"/>
    </source>
</evidence>
<comment type="similarity">
    <text evidence="4 23">Belongs to the DNA polymerase type-X family.</text>
</comment>
<feature type="region of interest" description="Disordered" evidence="26">
    <location>
        <begin position="1"/>
        <end position="63"/>
    </location>
</feature>
<dbReference type="SUPFAM" id="SSF52113">
    <property type="entry name" value="BRCT domain"/>
    <property type="match status" value="1"/>
</dbReference>
<comment type="subcellular location">
    <subcellularLocation>
        <location evidence="3 23">Nucleus</location>
    </subcellularLocation>
</comment>
<dbReference type="InterPro" id="IPR028207">
    <property type="entry name" value="DNA_pol_B_palm_palm"/>
</dbReference>
<keyword evidence="14" id="KW-0239">DNA-directed DNA polymerase</keyword>
<dbReference type="PRINTS" id="PR00870">
    <property type="entry name" value="DNAPOLXBETA"/>
</dbReference>
<gene>
    <name evidence="29" type="primary">LOC110973858</name>
</gene>
<name>A0A8B7XKP0_ACAPL</name>
<dbReference type="PROSITE" id="PS50172">
    <property type="entry name" value="BRCT"/>
    <property type="match status" value="1"/>
</dbReference>
<dbReference type="GO" id="GO:0003677">
    <property type="term" value="F:DNA binding"/>
    <property type="evidence" value="ECO:0007669"/>
    <property type="project" value="UniProtKB-UniRule"/>
</dbReference>
<dbReference type="InterPro" id="IPR043519">
    <property type="entry name" value="NT_sf"/>
</dbReference>
<dbReference type="InterPro" id="IPR001726">
    <property type="entry name" value="TdT/Mu"/>
</dbReference>
<evidence type="ECO:0000256" key="21">
    <source>
        <dbReference type="ARBA" id="ARBA00054974"/>
    </source>
</evidence>
<keyword evidence="15" id="KW-0238">DNA-binding</keyword>
<dbReference type="PANTHER" id="PTHR11276">
    <property type="entry name" value="DNA POLYMERASE TYPE-X FAMILY MEMBER"/>
    <property type="match status" value="1"/>
</dbReference>
<evidence type="ECO:0000256" key="15">
    <source>
        <dbReference type="ARBA" id="ARBA00023125"/>
    </source>
</evidence>
<dbReference type="GO" id="GO:0016829">
    <property type="term" value="F:lyase activity"/>
    <property type="evidence" value="ECO:0007669"/>
    <property type="project" value="UniProtKB-KW"/>
</dbReference>
<keyword evidence="7" id="KW-0237">DNA synthesis</keyword>
<dbReference type="Proteomes" id="UP000694845">
    <property type="component" value="Unplaced"/>
</dbReference>
<keyword evidence="17" id="KW-0464">Manganese</keyword>
<protein>
    <recommendedName>
        <fullName evidence="6">DNA polymerase lambda</fullName>
        <ecNumber evidence="5">2.7.7.7</ecNumber>
    </recommendedName>
</protein>
<evidence type="ECO:0000256" key="17">
    <source>
        <dbReference type="ARBA" id="ARBA00023211"/>
    </source>
</evidence>
<evidence type="ECO:0000313" key="29">
    <source>
        <dbReference type="RefSeq" id="XP_022080717.1"/>
    </source>
</evidence>
<dbReference type="Pfam" id="PF10391">
    <property type="entry name" value="DNA_pol_lambd_f"/>
    <property type="match status" value="1"/>
</dbReference>
<evidence type="ECO:0000256" key="10">
    <source>
        <dbReference type="ARBA" id="ARBA00022705"/>
    </source>
</evidence>
<dbReference type="InterPro" id="IPR019843">
    <property type="entry name" value="DNA_pol-X_BS"/>
</dbReference>
<evidence type="ECO:0000256" key="12">
    <source>
        <dbReference type="ARBA" id="ARBA00022763"/>
    </source>
</evidence>
<dbReference type="Gene3D" id="3.30.460.10">
    <property type="entry name" value="Beta Polymerase, domain 2"/>
    <property type="match status" value="1"/>
</dbReference>
<dbReference type="PROSITE" id="PS00522">
    <property type="entry name" value="DNA_POLYMERASE_X"/>
    <property type="match status" value="1"/>
</dbReference>
<dbReference type="Pfam" id="PF14792">
    <property type="entry name" value="DNA_pol_B_palm"/>
    <property type="match status" value="1"/>
</dbReference>
<dbReference type="EC" id="2.7.7.7" evidence="5"/>
<dbReference type="CTD" id="27343"/>
<dbReference type="FunFam" id="3.30.460.10:FF:000020">
    <property type="entry name" value="DNA polymerase lambda"/>
    <property type="match status" value="1"/>
</dbReference>
<evidence type="ECO:0000259" key="27">
    <source>
        <dbReference type="PROSITE" id="PS50172"/>
    </source>
</evidence>
<evidence type="ECO:0000256" key="18">
    <source>
        <dbReference type="ARBA" id="ARBA00023239"/>
    </source>
</evidence>
<dbReference type="InterPro" id="IPR029398">
    <property type="entry name" value="PolB_thumb"/>
</dbReference>
<dbReference type="InterPro" id="IPR002008">
    <property type="entry name" value="DNA_pol_X_beta-like"/>
</dbReference>
<evidence type="ECO:0000313" key="28">
    <source>
        <dbReference type="Proteomes" id="UP000694845"/>
    </source>
</evidence>
<dbReference type="AlphaFoldDB" id="A0A8B7XKP0"/>
<dbReference type="GO" id="GO:0003887">
    <property type="term" value="F:DNA-directed DNA polymerase activity"/>
    <property type="evidence" value="ECO:0007669"/>
    <property type="project" value="UniProtKB-UniRule"/>
</dbReference>
<feature type="compositionally biased region" description="Polar residues" evidence="26">
    <location>
        <begin position="215"/>
        <end position="232"/>
    </location>
</feature>
<reference evidence="29" key="1">
    <citation type="submission" date="2025-08" db="UniProtKB">
        <authorList>
            <consortium name="RefSeq"/>
        </authorList>
    </citation>
    <scope>IDENTIFICATION</scope>
</reference>
<dbReference type="GO" id="GO:0005634">
    <property type="term" value="C:nucleus"/>
    <property type="evidence" value="ECO:0007669"/>
    <property type="project" value="UniProtKB-SubCell"/>
</dbReference>
<dbReference type="CDD" id="cd00141">
    <property type="entry name" value="NT_POLXc"/>
    <property type="match status" value="1"/>
</dbReference>
<evidence type="ECO:0000256" key="3">
    <source>
        <dbReference type="ARBA" id="ARBA00004123"/>
    </source>
</evidence>
<comment type="catalytic activity">
    <reaction evidence="20">
        <text>DNA(n) + a 2'-deoxyribonucleoside 5'-triphosphate = DNA(n+1) + diphosphate</text>
        <dbReference type="Rhea" id="RHEA:22508"/>
        <dbReference type="Rhea" id="RHEA-COMP:17339"/>
        <dbReference type="Rhea" id="RHEA-COMP:17340"/>
        <dbReference type="ChEBI" id="CHEBI:33019"/>
        <dbReference type="ChEBI" id="CHEBI:61560"/>
        <dbReference type="ChEBI" id="CHEBI:173112"/>
        <dbReference type="EC" id="2.7.7.7"/>
    </reaction>
</comment>
<dbReference type="PANTHER" id="PTHR11276:SF28">
    <property type="entry name" value="DNA POLYMERASE LAMBDA"/>
    <property type="match status" value="1"/>
</dbReference>
<dbReference type="GO" id="GO:0006303">
    <property type="term" value="P:double-strand break repair via nonhomologous end joining"/>
    <property type="evidence" value="ECO:0007669"/>
    <property type="project" value="TreeGrafter"/>
</dbReference>
<organism evidence="28 29">
    <name type="scientific">Acanthaster planci</name>
    <name type="common">Crown-of-thorns starfish</name>
    <dbReference type="NCBI Taxonomy" id="133434"/>
    <lineage>
        <taxon>Eukaryota</taxon>
        <taxon>Metazoa</taxon>
        <taxon>Echinodermata</taxon>
        <taxon>Eleutherozoa</taxon>
        <taxon>Asterozoa</taxon>
        <taxon>Asteroidea</taxon>
        <taxon>Valvatacea</taxon>
        <taxon>Valvatida</taxon>
        <taxon>Acanthasteridae</taxon>
        <taxon>Acanthaster</taxon>
    </lineage>
</organism>
<feature type="binding site" evidence="24">
    <location>
        <position position="559"/>
    </location>
    <ligand>
        <name>Mg(2+)</name>
        <dbReference type="ChEBI" id="CHEBI:18420"/>
    </ligand>
</feature>
<keyword evidence="19 23" id="KW-0539">Nucleus</keyword>
<evidence type="ECO:0000256" key="22">
    <source>
        <dbReference type="ARBA" id="ARBA00061803"/>
    </source>
</evidence>
<evidence type="ECO:0000256" key="1">
    <source>
        <dbReference type="ARBA" id="ARBA00001936"/>
    </source>
</evidence>
<evidence type="ECO:0000256" key="23">
    <source>
        <dbReference type="PIRNR" id="PIRNR000817"/>
    </source>
</evidence>
<dbReference type="InterPro" id="IPR001357">
    <property type="entry name" value="BRCT_dom"/>
</dbReference>
<keyword evidence="9 23" id="KW-0548">Nucleotidyltransferase</keyword>
<dbReference type="GO" id="GO:0006260">
    <property type="term" value="P:DNA replication"/>
    <property type="evidence" value="ECO:0007669"/>
    <property type="project" value="UniProtKB-KW"/>
</dbReference>
<keyword evidence="8 23" id="KW-0808">Transferase</keyword>
<dbReference type="Gene3D" id="1.10.150.20">
    <property type="entry name" value="5' to 3' exonuclease, C-terminal subdomain"/>
    <property type="match status" value="1"/>
</dbReference>
<comment type="cofactor">
    <cofactor evidence="2 24">
        <name>Mg(2+)</name>
        <dbReference type="ChEBI" id="CHEBI:18420"/>
    </cofactor>
</comment>
<evidence type="ECO:0000256" key="25">
    <source>
        <dbReference type="PIRSR" id="PIRSR622312-50"/>
    </source>
</evidence>
<feature type="domain" description="BRCT" evidence="27">
    <location>
        <begin position="65"/>
        <end position="162"/>
    </location>
</feature>